<reference evidence="2 3" key="1">
    <citation type="journal article" date="2019" name="Int. J. Syst. Evol. Microbiol.">
        <title>The Global Catalogue of Microorganisms (GCM) 10K type strain sequencing project: providing services to taxonomists for standard genome sequencing and annotation.</title>
        <authorList>
            <consortium name="The Broad Institute Genomics Platform"/>
            <consortium name="The Broad Institute Genome Sequencing Center for Infectious Disease"/>
            <person name="Wu L."/>
            <person name="Ma J."/>
        </authorList>
    </citation>
    <scope>NUCLEOTIDE SEQUENCE [LARGE SCALE GENOMIC DNA]</scope>
    <source>
        <strain evidence="2 3">JCM 5052</strain>
    </source>
</reference>
<accession>A0ABN1CRC7</accession>
<dbReference type="Proteomes" id="UP001501576">
    <property type="component" value="Unassembled WGS sequence"/>
</dbReference>
<proteinExistence type="predicted"/>
<sequence>MRNATRPAKPAARFAASGKNVVSVTTSIFDGSPKPNQMISRGATATIGIVWEATRSGYRPRRAAAEKSSSTATSQAAAMDSAKPSRVSWSVDRVCAHRSPRFSPPCSTTRAGEGRAVGSTPATVT</sequence>
<comment type="caution">
    <text evidence="2">The sequence shown here is derived from an EMBL/GenBank/DDBJ whole genome shotgun (WGS) entry which is preliminary data.</text>
</comment>
<name>A0ABN1CRC7_9ACTN</name>
<dbReference type="RefSeq" id="WP_346159586.1">
    <property type="nucleotide sequence ID" value="NZ_BAAABZ010000015.1"/>
</dbReference>
<feature type="region of interest" description="Disordered" evidence="1">
    <location>
        <begin position="59"/>
        <end position="125"/>
    </location>
</feature>
<feature type="compositionally biased region" description="Low complexity" evidence="1">
    <location>
        <begin position="66"/>
        <end position="82"/>
    </location>
</feature>
<dbReference type="EMBL" id="BAAABZ010000015">
    <property type="protein sequence ID" value="GAA0523445.1"/>
    <property type="molecule type" value="Genomic_DNA"/>
</dbReference>
<protein>
    <submittedName>
        <fullName evidence="2">Uncharacterized protein</fullName>
    </submittedName>
</protein>
<evidence type="ECO:0000313" key="2">
    <source>
        <dbReference type="EMBL" id="GAA0523445.1"/>
    </source>
</evidence>
<organism evidence="2 3">
    <name type="scientific">Streptomyces mordarskii</name>
    <dbReference type="NCBI Taxonomy" id="1226758"/>
    <lineage>
        <taxon>Bacteria</taxon>
        <taxon>Bacillati</taxon>
        <taxon>Actinomycetota</taxon>
        <taxon>Actinomycetes</taxon>
        <taxon>Kitasatosporales</taxon>
        <taxon>Streptomycetaceae</taxon>
        <taxon>Streptomyces</taxon>
    </lineage>
</organism>
<keyword evidence="3" id="KW-1185">Reference proteome</keyword>
<evidence type="ECO:0000256" key="1">
    <source>
        <dbReference type="SAM" id="MobiDB-lite"/>
    </source>
</evidence>
<evidence type="ECO:0000313" key="3">
    <source>
        <dbReference type="Proteomes" id="UP001501576"/>
    </source>
</evidence>
<gene>
    <name evidence="2" type="ORF">GCM10010390_27230</name>
</gene>